<dbReference type="PROSITE" id="PS51375">
    <property type="entry name" value="PPR"/>
    <property type="match status" value="1"/>
</dbReference>
<keyword evidence="1" id="KW-0677">Repeat</keyword>
<feature type="compositionally biased region" description="Polar residues" evidence="4">
    <location>
        <begin position="240"/>
        <end position="256"/>
    </location>
</feature>
<feature type="repeat" description="PPR" evidence="3">
    <location>
        <begin position="120"/>
        <end position="154"/>
    </location>
</feature>
<proteinExistence type="predicted"/>
<dbReference type="STRING" id="39946.B8ASI5"/>
<evidence type="ECO:0000256" key="3">
    <source>
        <dbReference type="PROSITE-ProRule" id="PRU00708"/>
    </source>
</evidence>
<gene>
    <name evidence="5" type="ORF">OsI_15458</name>
</gene>
<feature type="region of interest" description="Disordered" evidence="4">
    <location>
        <begin position="225"/>
        <end position="256"/>
    </location>
</feature>
<keyword evidence="6" id="KW-1185">Reference proteome</keyword>
<dbReference type="NCBIfam" id="TIGR00756">
    <property type="entry name" value="PPR"/>
    <property type="match status" value="1"/>
</dbReference>
<evidence type="ECO:0000256" key="4">
    <source>
        <dbReference type="SAM" id="MobiDB-lite"/>
    </source>
</evidence>
<reference evidence="5 6" key="1">
    <citation type="journal article" date="2005" name="PLoS Biol.">
        <title>The genomes of Oryza sativa: a history of duplications.</title>
        <authorList>
            <person name="Yu J."/>
            <person name="Wang J."/>
            <person name="Lin W."/>
            <person name="Li S."/>
            <person name="Li H."/>
            <person name="Zhou J."/>
            <person name="Ni P."/>
            <person name="Dong W."/>
            <person name="Hu S."/>
            <person name="Zeng C."/>
            <person name="Zhang J."/>
            <person name="Zhang Y."/>
            <person name="Li R."/>
            <person name="Xu Z."/>
            <person name="Li S."/>
            <person name="Li X."/>
            <person name="Zheng H."/>
            <person name="Cong L."/>
            <person name="Lin L."/>
            <person name="Yin J."/>
            <person name="Geng J."/>
            <person name="Li G."/>
            <person name="Shi J."/>
            <person name="Liu J."/>
            <person name="Lv H."/>
            <person name="Li J."/>
            <person name="Wang J."/>
            <person name="Deng Y."/>
            <person name="Ran L."/>
            <person name="Shi X."/>
            <person name="Wang X."/>
            <person name="Wu Q."/>
            <person name="Li C."/>
            <person name="Ren X."/>
            <person name="Wang J."/>
            <person name="Wang X."/>
            <person name="Li D."/>
            <person name="Liu D."/>
            <person name="Zhang X."/>
            <person name="Ji Z."/>
            <person name="Zhao W."/>
            <person name="Sun Y."/>
            <person name="Zhang Z."/>
            <person name="Bao J."/>
            <person name="Han Y."/>
            <person name="Dong L."/>
            <person name="Ji J."/>
            <person name="Chen P."/>
            <person name="Wu S."/>
            <person name="Liu J."/>
            <person name="Xiao Y."/>
            <person name="Bu D."/>
            <person name="Tan J."/>
            <person name="Yang L."/>
            <person name="Ye C."/>
            <person name="Zhang J."/>
            <person name="Xu J."/>
            <person name="Zhou Y."/>
            <person name="Yu Y."/>
            <person name="Zhang B."/>
            <person name="Zhuang S."/>
            <person name="Wei H."/>
            <person name="Liu B."/>
            <person name="Lei M."/>
            <person name="Yu H."/>
            <person name="Li Y."/>
            <person name="Xu H."/>
            <person name="Wei S."/>
            <person name="He X."/>
            <person name="Fang L."/>
            <person name="Zhang Z."/>
            <person name="Zhang Y."/>
            <person name="Huang X."/>
            <person name="Su Z."/>
            <person name="Tong W."/>
            <person name="Li J."/>
            <person name="Tong Z."/>
            <person name="Li S."/>
            <person name="Ye J."/>
            <person name="Wang L."/>
            <person name="Fang L."/>
            <person name="Lei T."/>
            <person name="Chen C."/>
            <person name="Chen H."/>
            <person name="Xu Z."/>
            <person name="Li H."/>
            <person name="Huang H."/>
            <person name="Zhang F."/>
            <person name="Xu H."/>
            <person name="Li N."/>
            <person name="Zhao C."/>
            <person name="Li S."/>
            <person name="Dong L."/>
            <person name="Huang Y."/>
            <person name="Li L."/>
            <person name="Xi Y."/>
            <person name="Qi Q."/>
            <person name="Li W."/>
            <person name="Zhang B."/>
            <person name="Hu W."/>
            <person name="Zhang Y."/>
            <person name="Tian X."/>
            <person name="Jiao Y."/>
            <person name="Liang X."/>
            <person name="Jin J."/>
            <person name="Gao L."/>
            <person name="Zheng W."/>
            <person name="Hao B."/>
            <person name="Liu S."/>
            <person name="Wang W."/>
            <person name="Yuan L."/>
            <person name="Cao M."/>
            <person name="McDermott J."/>
            <person name="Samudrala R."/>
            <person name="Wang J."/>
            <person name="Wong G.K."/>
            <person name="Yang H."/>
        </authorList>
    </citation>
    <scope>NUCLEOTIDE SEQUENCE [LARGE SCALE GENOMIC DNA]</scope>
    <source>
        <strain evidence="6">cv. 93-11</strain>
    </source>
</reference>
<dbReference type="Gramene" id="BGIOSGA016172-TA">
    <property type="protein sequence ID" value="BGIOSGA016172-PA"/>
    <property type="gene ID" value="BGIOSGA016172"/>
</dbReference>
<evidence type="ECO:0000256" key="2">
    <source>
        <dbReference type="ARBA" id="ARBA00022946"/>
    </source>
</evidence>
<organism evidence="5 6">
    <name type="scientific">Oryza sativa subsp. indica</name>
    <name type="common">Rice</name>
    <dbReference type="NCBI Taxonomy" id="39946"/>
    <lineage>
        <taxon>Eukaryota</taxon>
        <taxon>Viridiplantae</taxon>
        <taxon>Streptophyta</taxon>
        <taxon>Embryophyta</taxon>
        <taxon>Tracheophyta</taxon>
        <taxon>Spermatophyta</taxon>
        <taxon>Magnoliopsida</taxon>
        <taxon>Liliopsida</taxon>
        <taxon>Poales</taxon>
        <taxon>Poaceae</taxon>
        <taxon>BOP clade</taxon>
        <taxon>Oryzoideae</taxon>
        <taxon>Oryzeae</taxon>
        <taxon>Oryzinae</taxon>
        <taxon>Oryza</taxon>
        <taxon>Oryza sativa</taxon>
    </lineage>
</organism>
<dbReference type="Gene3D" id="1.25.40.10">
    <property type="entry name" value="Tetratricopeptide repeat domain"/>
    <property type="match status" value="1"/>
</dbReference>
<name>B8ASI5_ORYSI</name>
<dbReference type="EMBL" id="CM000129">
    <property type="protein sequence ID" value="EEC77065.1"/>
    <property type="molecule type" value="Genomic_DNA"/>
</dbReference>
<keyword evidence="2" id="KW-0809">Transit peptide</keyword>
<dbReference type="HOGENOM" id="CLU_1028139_0_0_1"/>
<dbReference type="Proteomes" id="UP000007015">
    <property type="component" value="Chromosome 4"/>
</dbReference>
<dbReference type="Pfam" id="PF01535">
    <property type="entry name" value="PPR"/>
    <property type="match status" value="1"/>
</dbReference>
<protein>
    <submittedName>
        <fullName evidence="5">Uncharacterized protein</fullName>
    </submittedName>
</protein>
<sequence length="271" mass="29441">MSSRPRLSSIFAASTAASTTTTVAASPSRPLPPAYAAFQERLRSGTLGPDDARQLFDELLLRRDDPAPAPAPARAISDILAALARAPPSAACSDGPALAVELFKRMDRWACPHAAADALTIYTYNILIDCYRRMHRPELALAVFGRLLRTGLESYEEADNLFISVEKSGRAPDSRLLNHIVRMLLKKAEVAKASNYLSIIDENNLTLEASTISLLASLFSREDTQGEPSETCLSSPKELSGSSNKNLQQCAENTSNRVSFQAQTKWTKGSN</sequence>
<dbReference type="InterPro" id="IPR002885">
    <property type="entry name" value="PPR_rpt"/>
</dbReference>
<dbReference type="InterPro" id="IPR011990">
    <property type="entry name" value="TPR-like_helical_dom_sf"/>
</dbReference>
<dbReference type="AlphaFoldDB" id="B8ASI5"/>
<dbReference type="OMA" id="NAFYKVE"/>
<evidence type="ECO:0000313" key="6">
    <source>
        <dbReference type="Proteomes" id="UP000007015"/>
    </source>
</evidence>
<evidence type="ECO:0000313" key="5">
    <source>
        <dbReference type="EMBL" id="EEC77065.1"/>
    </source>
</evidence>
<accession>B8ASI5</accession>
<evidence type="ECO:0000256" key="1">
    <source>
        <dbReference type="ARBA" id="ARBA00022737"/>
    </source>
</evidence>